<dbReference type="Proteomes" id="UP000827986">
    <property type="component" value="Unassembled WGS sequence"/>
</dbReference>
<dbReference type="AlphaFoldDB" id="A0A9D3XKM3"/>
<accession>A0A9D3XKM3</accession>
<name>A0A9D3XKM3_9SAUR</name>
<protein>
    <submittedName>
        <fullName evidence="1">Uncharacterized protein</fullName>
    </submittedName>
</protein>
<comment type="caution">
    <text evidence="1">The sequence shown here is derived from an EMBL/GenBank/DDBJ whole genome shotgun (WGS) entry which is preliminary data.</text>
</comment>
<evidence type="ECO:0000313" key="1">
    <source>
        <dbReference type="EMBL" id="KAH1181281.1"/>
    </source>
</evidence>
<proteinExistence type="predicted"/>
<dbReference type="EMBL" id="JAHDVG010000468">
    <property type="protein sequence ID" value="KAH1181281.1"/>
    <property type="molecule type" value="Genomic_DNA"/>
</dbReference>
<evidence type="ECO:0000313" key="2">
    <source>
        <dbReference type="Proteomes" id="UP000827986"/>
    </source>
</evidence>
<reference evidence="1" key="1">
    <citation type="submission" date="2021-09" db="EMBL/GenBank/DDBJ databases">
        <title>The genome of Mauremys mutica provides insights into the evolution of semi-aquatic lifestyle.</title>
        <authorList>
            <person name="Gong S."/>
            <person name="Gao Y."/>
        </authorList>
    </citation>
    <scope>NUCLEOTIDE SEQUENCE</scope>
    <source>
        <strain evidence="1">MM-2020</strain>
        <tissue evidence="1">Muscle</tissue>
    </source>
</reference>
<organism evidence="1 2">
    <name type="scientific">Mauremys mutica</name>
    <name type="common">yellowpond turtle</name>
    <dbReference type="NCBI Taxonomy" id="74926"/>
    <lineage>
        <taxon>Eukaryota</taxon>
        <taxon>Metazoa</taxon>
        <taxon>Chordata</taxon>
        <taxon>Craniata</taxon>
        <taxon>Vertebrata</taxon>
        <taxon>Euteleostomi</taxon>
        <taxon>Archelosauria</taxon>
        <taxon>Testudinata</taxon>
        <taxon>Testudines</taxon>
        <taxon>Cryptodira</taxon>
        <taxon>Durocryptodira</taxon>
        <taxon>Testudinoidea</taxon>
        <taxon>Geoemydidae</taxon>
        <taxon>Geoemydinae</taxon>
        <taxon>Mauremys</taxon>
    </lineage>
</organism>
<keyword evidence="2" id="KW-1185">Reference proteome</keyword>
<sequence>MSAAFETFGRVASEMGEQEQNWGGSHPSLGLSKVHSGGLSSLGSPELQAIGWLGHPGARDKEMCEEGGNSGSTWWFFLFVSGEESEQILLDCCCRATFQRLSRQIWTGSQNLPL</sequence>
<gene>
    <name evidence="1" type="ORF">KIL84_005007</name>
</gene>